<dbReference type="PROSITE" id="PS50969">
    <property type="entry name" value="FCP1"/>
    <property type="match status" value="1"/>
</dbReference>
<evidence type="ECO:0000256" key="1">
    <source>
        <dbReference type="SAM" id="MobiDB-lite"/>
    </source>
</evidence>
<protein>
    <recommendedName>
        <fullName evidence="2">FCP1 homology domain-containing protein</fullName>
    </recommendedName>
</protein>
<dbReference type="InterPro" id="IPR036412">
    <property type="entry name" value="HAD-like_sf"/>
</dbReference>
<proteinExistence type="predicted"/>
<evidence type="ECO:0000313" key="3">
    <source>
        <dbReference type="EMBL" id="KXN74723.1"/>
    </source>
</evidence>
<dbReference type="Gene3D" id="3.40.50.1000">
    <property type="entry name" value="HAD superfamily/HAD-like"/>
    <property type="match status" value="1"/>
</dbReference>
<dbReference type="SMART" id="SM00577">
    <property type="entry name" value="CPDc"/>
    <property type="match status" value="1"/>
</dbReference>
<reference evidence="3 4" key="1">
    <citation type="journal article" date="2015" name="Genome Biol. Evol.">
        <title>Phylogenomic analyses indicate that early fungi evolved digesting cell walls of algal ancestors of land plants.</title>
        <authorList>
            <person name="Chang Y."/>
            <person name="Wang S."/>
            <person name="Sekimoto S."/>
            <person name="Aerts A.L."/>
            <person name="Choi C."/>
            <person name="Clum A."/>
            <person name="LaButti K.M."/>
            <person name="Lindquist E.A."/>
            <person name="Yee Ngan C."/>
            <person name="Ohm R.A."/>
            <person name="Salamov A.A."/>
            <person name="Grigoriev I.V."/>
            <person name="Spatafora J.W."/>
            <person name="Berbee M.L."/>
        </authorList>
    </citation>
    <scope>NUCLEOTIDE SEQUENCE [LARGE SCALE GENOMIC DNA]</scope>
    <source>
        <strain evidence="3 4">NRRL 28638</strain>
    </source>
</reference>
<dbReference type="AlphaFoldDB" id="A0A137PI99"/>
<dbReference type="NCBIfam" id="TIGR02251">
    <property type="entry name" value="HIF-SF_euk"/>
    <property type="match status" value="1"/>
</dbReference>
<dbReference type="Pfam" id="PF03031">
    <property type="entry name" value="NIF"/>
    <property type="match status" value="1"/>
</dbReference>
<feature type="domain" description="FCP1 homology" evidence="2">
    <location>
        <begin position="112"/>
        <end position="272"/>
    </location>
</feature>
<sequence length="287" mass="32721">MSSSLLSSPQNSTSATNLLDSTTSEKNTASIKQKSLPSTLFHPLIVIFLFLRKVVLYSLHLFISNTPAAMDPKQPHKLSVNLHLNSTSFTDFVKFITTAEPPSFKLSKRLKPRLEKKILVLDLDETLIHSSAHSSKGFDQMIEVFVDKLPRLYYVFKRPNVDYFLKKVSEWYEVVIFTASVPEYANPVINLLDIDHTLISRRFYRQSCANHGSGYIKDLKQIDKDLSKLILVDNAAISFYKNLNNGIPITSWYNDNAKDQCLLDLLPVLDSLRFVSDTRSLLQFRGE</sequence>
<dbReference type="Proteomes" id="UP000070444">
    <property type="component" value="Unassembled WGS sequence"/>
</dbReference>
<gene>
    <name evidence="3" type="ORF">CONCODRAFT_76763</name>
</gene>
<dbReference type="EMBL" id="KQ964421">
    <property type="protein sequence ID" value="KXN74723.1"/>
    <property type="molecule type" value="Genomic_DNA"/>
</dbReference>
<dbReference type="FunFam" id="3.40.50.1000:FF:000093">
    <property type="entry name" value="NLI interacting factor-like phosphatase family protein"/>
    <property type="match status" value="1"/>
</dbReference>
<keyword evidence="4" id="KW-1185">Reference proteome</keyword>
<dbReference type="GO" id="GO:0016791">
    <property type="term" value="F:phosphatase activity"/>
    <property type="evidence" value="ECO:0007669"/>
    <property type="project" value="InterPro"/>
</dbReference>
<accession>A0A137PI99</accession>
<dbReference type="SUPFAM" id="SSF56784">
    <property type="entry name" value="HAD-like"/>
    <property type="match status" value="1"/>
</dbReference>
<feature type="region of interest" description="Disordered" evidence="1">
    <location>
        <begin position="1"/>
        <end position="23"/>
    </location>
</feature>
<name>A0A137PI99_CONC2</name>
<dbReference type="InterPro" id="IPR011948">
    <property type="entry name" value="Dullard_phosphatase"/>
</dbReference>
<dbReference type="CDD" id="cd07521">
    <property type="entry name" value="HAD_FCP1-like"/>
    <property type="match status" value="1"/>
</dbReference>
<organism evidence="3 4">
    <name type="scientific">Conidiobolus coronatus (strain ATCC 28846 / CBS 209.66 / NRRL 28638)</name>
    <name type="common">Delacroixia coronata</name>
    <dbReference type="NCBI Taxonomy" id="796925"/>
    <lineage>
        <taxon>Eukaryota</taxon>
        <taxon>Fungi</taxon>
        <taxon>Fungi incertae sedis</taxon>
        <taxon>Zoopagomycota</taxon>
        <taxon>Entomophthoromycotina</taxon>
        <taxon>Entomophthoromycetes</taxon>
        <taxon>Entomophthorales</taxon>
        <taxon>Ancylistaceae</taxon>
        <taxon>Conidiobolus</taxon>
    </lineage>
</organism>
<evidence type="ECO:0000313" key="4">
    <source>
        <dbReference type="Proteomes" id="UP000070444"/>
    </source>
</evidence>
<evidence type="ECO:0000259" key="2">
    <source>
        <dbReference type="PROSITE" id="PS50969"/>
    </source>
</evidence>
<dbReference type="InterPro" id="IPR050365">
    <property type="entry name" value="TIM50"/>
</dbReference>
<feature type="compositionally biased region" description="Polar residues" evidence="1">
    <location>
        <begin position="9"/>
        <end position="23"/>
    </location>
</feature>
<dbReference type="InterPro" id="IPR023214">
    <property type="entry name" value="HAD_sf"/>
</dbReference>
<dbReference type="STRING" id="796925.A0A137PI99"/>
<dbReference type="InterPro" id="IPR004274">
    <property type="entry name" value="FCP1_dom"/>
</dbReference>
<dbReference type="PANTHER" id="PTHR12210">
    <property type="entry name" value="DULLARD PROTEIN PHOSPHATASE"/>
    <property type="match status" value="1"/>
</dbReference>
<dbReference type="OrthoDB" id="277011at2759"/>